<evidence type="ECO:0000259" key="4">
    <source>
        <dbReference type="SMART" id="SM01010"/>
    </source>
</evidence>
<sequence length="405" mass="46387">MFSWSYGGRKVYIVGTFNQWKEKIPMNFNSDDNSFVVILNVAPGRHLYRFIVDNEYKTDPNSPTCADNQGYLHNMVQINESEIQPNQQGLYDIEESDFEDEDSDDEHIVSESNSRSINIKNKARNSPREQSPKQSPSFKVPKTSHPERKMSNPPPNLSIKVQQEDPKNNISQQGSNQVGLSSTTSSPSASPVTQYYEHKQNFIQQQMMMHQQQYQQQQQQQQQLEKQKEVAQQQQQQQQLQQQVLAEPARVATPTKPIVPPIQDFANTQQQASMLVSPLTSTPTTPTTHQPVIHANTHNNNNNGSDHKMNEDSSPRSTEVYGYLEQHFAENKKSPPTLPPHLRYTPLNASKMYPHDPCLLPVPLHVTVNHTYFSERETMNVIGITQRYKDKFSTAVLYKPKKSKQ</sequence>
<dbReference type="InterPro" id="IPR014756">
    <property type="entry name" value="Ig_E-set"/>
</dbReference>
<reference evidence="5 6" key="1">
    <citation type="submission" date="2024-03" db="EMBL/GenBank/DDBJ databases">
        <title>The Acrasis kona genome and developmental transcriptomes reveal deep origins of eukaryotic multicellular pathways.</title>
        <authorList>
            <person name="Sheikh S."/>
            <person name="Fu C.-J."/>
            <person name="Brown M.W."/>
            <person name="Baldauf S.L."/>
        </authorList>
    </citation>
    <scope>NUCLEOTIDE SEQUENCE [LARGE SCALE GENOMIC DNA]</scope>
    <source>
        <strain evidence="5 6">ATCC MYA-3509</strain>
    </source>
</reference>
<dbReference type="GO" id="GO:0005737">
    <property type="term" value="C:cytoplasm"/>
    <property type="evidence" value="ECO:0007669"/>
    <property type="project" value="TreeGrafter"/>
</dbReference>
<comment type="similarity">
    <text evidence="1">Belongs to the 5'-AMP-activated protein kinase beta subunit family.</text>
</comment>
<proteinExistence type="inferred from homology"/>
<dbReference type="Gene3D" id="2.60.40.10">
    <property type="entry name" value="Immunoglobulins"/>
    <property type="match status" value="1"/>
</dbReference>
<dbReference type="InterPro" id="IPR006828">
    <property type="entry name" value="ASC_dom"/>
</dbReference>
<keyword evidence="2" id="KW-0175">Coiled coil</keyword>
<dbReference type="Proteomes" id="UP001431209">
    <property type="component" value="Unassembled WGS sequence"/>
</dbReference>
<comment type="caution">
    <text evidence="5">The sequence shown here is derived from an EMBL/GenBank/DDBJ whole genome shotgun (WGS) entry which is preliminary data.</text>
</comment>
<feature type="compositionally biased region" description="Polar residues" evidence="3">
    <location>
        <begin position="168"/>
        <end position="180"/>
    </location>
</feature>
<dbReference type="SUPFAM" id="SSF81296">
    <property type="entry name" value="E set domains"/>
    <property type="match status" value="1"/>
</dbReference>
<evidence type="ECO:0000256" key="3">
    <source>
        <dbReference type="SAM" id="MobiDB-lite"/>
    </source>
</evidence>
<feature type="compositionally biased region" description="Low complexity" evidence="3">
    <location>
        <begin position="181"/>
        <end position="191"/>
    </location>
</feature>
<accession>A0AAW2YRY1</accession>
<dbReference type="GO" id="GO:0007165">
    <property type="term" value="P:signal transduction"/>
    <property type="evidence" value="ECO:0007669"/>
    <property type="project" value="TreeGrafter"/>
</dbReference>
<dbReference type="Pfam" id="PF16561">
    <property type="entry name" value="AMPK1_CBM"/>
    <property type="match status" value="1"/>
</dbReference>
<dbReference type="PANTHER" id="PTHR10343:SF84">
    <property type="entry name" value="5'-AMP-ACTIVATED PROTEIN KINASE SUBUNIT BETA-1"/>
    <property type="match status" value="1"/>
</dbReference>
<dbReference type="GO" id="GO:0031588">
    <property type="term" value="C:nucleotide-activated protein kinase complex"/>
    <property type="evidence" value="ECO:0007669"/>
    <property type="project" value="TreeGrafter"/>
</dbReference>
<dbReference type="InterPro" id="IPR032640">
    <property type="entry name" value="AMPK1_CBM"/>
</dbReference>
<evidence type="ECO:0000256" key="2">
    <source>
        <dbReference type="SAM" id="Coils"/>
    </source>
</evidence>
<feature type="compositionally biased region" description="Basic and acidic residues" evidence="3">
    <location>
        <begin position="305"/>
        <end position="314"/>
    </location>
</feature>
<feature type="domain" description="Association with the SNF1 complex (ASC)" evidence="4">
    <location>
        <begin position="309"/>
        <end position="401"/>
    </location>
</feature>
<keyword evidence="6" id="KW-1185">Reference proteome</keyword>
<evidence type="ECO:0000313" key="6">
    <source>
        <dbReference type="Proteomes" id="UP001431209"/>
    </source>
</evidence>
<dbReference type="SMART" id="SM01010">
    <property type="entry name" value="AMPKBI"/>
    <property type="match status" value="1"/>
</dbReference>
<protein>
    <submittedName>
        <fullName evidence="5">AMPK-b</fullName>
    </submittedName>
</protein>
<dbReference type="AlphaFoldDB" id="A0AAW2YRY1"/>
<feature type="coiled-coil region" evidence="2">
    <location>
        <begin position="207"/>
        <end position="243"/>
    </location>
</feature>
<evidence type="ECO:0000256" key="1">
    <source>
        <dbReference type="ARBA" id="ARBA00010926"/>
    </source>
</evidence>
<feature type="region of interest" description="Disordered" evidence="3">
    <location>
        <begin position="297"/>
        <end position="316"/>
    </location>
</feature>
<dbReference type="Pfam" id="PF04739">
    <property type="entry name" value="AMPKBI"/>
    <property type="match status" value="1"/>
</dbReference>
<organism evidence="5 6">
    <name type="scientific">Acrasis kona</name>
    <dbReference type="NCBI Taxonomy" id="1008807"/>
    <lineage>
        <taxon>Eukaryota</taxon>
        <taxon>Discoba</taxon>
        <taxon>Heterolobosea</taxon>
        <taxon>Tetramitia</taxon>
        <taxon>Eutetramitia</taxon>
        <taxon>Acrasidae</taxon>
        <taxon>Acrasis</taxon>
    </lineage>
</organism>
<dbReference type="GO" id="GO:0005634">
    <property type="term" value="C:nucleus"/>
    <property type="evidence" value="ECO:0007669"/>
    <property type="project" value="TreeGrafter"/>
</dbReference>
<feature type="region of interest" description="Disordered" evidence="3">
    <location>
        <begin position="97"/>
        <end position="193"/>
    </location>
</feature>
<dbReference type="PANTHER" id="PTHR10343">
    <property type="entry name" value="5'-AMP-ACTIVATED PROTEIN KINASE , BETA SUBUNIT"/>
    <property type="match status" value="1"/>
</dbReference>
<dbReference type="Gene3D" id="6.20.250.60">
    <property type="match status" value="1"/>
</dbReference>
<feature type="compositionally biased region" description="Polar residues" evidence="3">
    <location>
        <begin position="110"/>
        <end position="119"/>
    </location>
</feature>
<evidence type="ECO:0000313" key="5">
    <source>
        <dbReference type="EMBL" id="KAL0479907.1"/>
    </source>
</evidence>
<dbReference type="GO" id="GO:0019901">
    <property type="term" value="F:protein kinase binding"/>
    <property type="evidence" value="ECO:0007669"/>
    <property type="project" value="TreeGrafter"/>
</dbReference>
<name>A0AAW2YRY1_9EUKA</name>
<gene>
    <name evidence="5" type="ORF">AKO1_007353</name>
</gene>
<dbReference type="InterPro" id="IPR013783">
    <property type="entry name" value="Ig-like_fold"/>
</dbReference>
<dbReference type="InterPro" id="IPR050827">
    <property type="entry name" value="CRP1_MDG1_kinase"/>
</dbReference>
<dbReference type="EMBL" id="JAOPGA020000605">
    <property type="protein sequence ID" value="KAL0479907.1"/>
    <property type="molecule type" value="Genomic_DNA"/>
</dbReference>
<dbReference type="InterPro" id="IPR037256">
    <property type="entry name" value="ASC_dom_sf"/>
</dbReference>
<dbReference type="SUPFAM" id="SSF160219">
    <property type="entry name" value="AMPKBI-like"/>
    <property type="match status" value="1"/>
</dbReference>
<dbReference type="CDD" id="cd02859">
    <property type="entry name" value="E_set_AMPKbeta_like_N"/>
    <property type="match status" value="1"/>
</dbReference>